<reference evidence="1" key="1">
    <citation type="submission" date="2021-02" db="EMBL/GenBank/DDBJ databases">
        <authorList>
            <person name="Nowell W R."/>
        </authorList>
    </citation>
    <scope>NUCLEOTIDE SEQUENCE</scope>
</reference>
<name>A0A8S2W6S5_9BILA</name>
<organism evidence="1 2">
    <name type="scientific">Didymodactylos carnosus</name>
    <dbReference type="NCBI Taxonomy" id="1234261"/>
    <lineage>
        <taxon>Eukaryota</taxon>
        <taxon>Metazoa</taxon>
        <taxon>Spiralia</taxon>
        <taxon>Gnathifera</taxon>
        <taxon>Rotifera</taxon>
        <taxon>Eurotatoria</taxon>
        <taxon>Bdelloidea</taxon>
        <taxon>Philodinida</taxon>
        <taxon>Philodinidae</taxon>
        <taxon>Didymodactylos</taxon>
    </lineage>
</organism>
<dbReference type="AlphaFoldDB" id="A0A8S2W6S5"/>
<sequence length="164" mass="18959">SDTTTEDEYYDVSVHLLTESITLVYNLPAYLDLLNIIREKCVVETFVKLRDASNKQIQFAACNLTCILDIKNIDRLQNTNEITQSYFYRFQKTVDELTQMHEGTHLNGLLLIIQNDQVKKQVLELKDRIPLLITCGSDPKFDIITIQHPALDTLYTMSFDRNAL</sequence>
<dbReference type="EMBL" id="CAJOBA010079941">
    <property type="protein sequence ID" value="CAF4436873.1"/>
    <property type="molecule type" value="Genomic_DNA"/>
</dbReference>
<accession>A0A8S2W6S5</accession>
<protein>
    <submittedName>
        <fullName evidence="1">Uncharacterized protein</fullName>
    </submittedName>
</protein>
<comment type="caution">
    <text evidence="1">The sequence shown here is derived from an EMBL/GenBank/DDBJ whole genome shotgun (WGS) entry which is preliminary data.</text>
</comment>
<gene>
    <name evidence="1" type="ORF">TMI583_LOCUS45188</name>
</gene>
<proteinExistence type="predicted"/>
<evidence type="ECO:0000313" key="1">
    <source>
        <dbReference type="EMBL" id="CAF4436873.1"/>
    </source>
</evidence>
<evidence type="ECO:0000313" key="2">
    <source>
        <dbReference type="Proteomes" id="UP000682733"/>
    </source>
</evidence>
<feature type="non-terminal residue" evidence="1">
    <location>
        <position position="1"/>
    </location>
</feature>
<dbReference type="Proteomes" id="UP000682733">
    <property type="component" value="Unassembled WGS sequence"/>
</dbReference>